<keyword evidence="1" id="KW-0812">Transmembrane</keyword>
<feature type="transmembrane region" description="Helical" evidence="1">
    <location>
        <begin position="131"/>
        <end position="151"/>
    </location>
</feature>
<accession>A0A1H5D1I7</accession>
<evidence type="ECO:0000256" key="1">
    <source>
        <dbReference type="SAM" id="Phobius"/>
    </source>
</evidence>
<dbReference type="OrthoDB" id="4483344at2"/>
<proteinExistence type="predicted"/>
<reference evidence="3" key="1">
    <citation type="submission" date="2016-10" db="EMBL/GenBank/DDBJ databases">
        <authorList>
            <person name="Varghese N."/>
        </authorList>
    </citation>
    <scope>NUCLEOTIDE SEQUENCE [LARGE SCALE GENOMIC DNA]</scope>
    <source>
        <strain evidence="3">DSM 44719</strain>
    </source>
</reference>
<gene>
    <name evidence="2" type="ORF">SAMN04490220_5343</name>
</gene>
<keyword evidence="1" id="KW-1133">Transmembrane helix</keyword>
<keyword evidence="1" id="KW-0472">Membrane</keyword>
<evidence type="ECO:0008006" key="4">
    <source>
        <dbReference type="Google" id="ProtNLM"/>
    </source>
</evidence>
<evidence type="ECO:0000313" key="3">
    <source>
        <dbReference type="Proteomes" id="UP000183407"/>
    </source>
</evidence>
<name>A0A1H5D1I7_RHOJO</name>
<dbReference type="Proteomes" id="UP000183407">
    <property type="component" value="Unassembled WGS sequence"/>
</dbReference>
<dbReference type="RefSeq" id="WP_074873030.1">
    <property type="nucleotide sequence ID" value="NZ_FNTL01000004.1"/>
</dbReference>
<sequence>MPGRTIETIAVATTSAFAGAALLTQTVIVPGWRAMDPTDFLARFPVAGPVTGATVFPFEIASVLLLGVATYSAVRNSRPGRLAWALATSAMVATLVLVPLYFLRANLALLDPTFPPDAVPAALAAWYRWNWIRTGLGLVAAALACTALIAGRGEHTPPARSRDSP</sequence>
<dbReference type="EMBL" id="FNTL01000004">
    <property type="protein sequence ID" value="SED72681.1"/>
    <property type="molecule type" value="Genomic_DNA"/>
</dbReference>
<feature type="transmembrane region" description="Helical" evidence="1">
    <location>
        <begin position="50"/>
        <end position="71"/>
    </location>
</feature>
<feature type="transmembrane region" description="Helical" evidence="1">
    <location>
        <begin position="83"/>
        <end position="103"/>
    </location>
</feature>
<organism evidence="2 3">
    <name type="scientific">Rhodococcus jostii</name>
    <dbReference type="NCBI Taxonomy" id="132919"/>
    <lineage>
        <taxon>Bacteria</taxon>
        <taxon>Bacillati</taxon>
        <taxon>Actinomycetota</taxon>
        <taxon>Actinomycetes</taxon>
        <taxon>Mycobacteriales</taxon>
        <taxon>Nocardiaceae</taxon>
        <taxon>Rhodococcus</taxon>
    </lineage>
</organism>
<evidence type="ECO:0000313" key="2">
    <source>
        <dbReference type="EMBL" id="SED72681.1"/>
    </source>
</evidence>
<dbReference type="AlphaFoldDB" id="A0A1H5D1I7"/>
<protein>
    <recommendedName>
        <fullName evidence="4">DUF1772 domain-containing protein</fullName>
    </recommendedName>
</protein>